<dbReference type="InterPro" id="IPR007378">
    <property type="entry name" value="Tic22-like"/>
</dbReference>
<evidence type="ECO:0000313" key="3">
    <source>
        <dbReference type="Proteomes" id="UP000757435"/>
    </source>
</evidence>
<dbReference type="EMBL" id="JAHHHD010000008">
    <property type="protein sequence ID" value="MBW4658863.1"/>
    <property type="molecule type" value="Genomic_DNA"/>
</dbReference>
<feature type="compositionally biased region" description="Low complexity" evidence="1">
    <location>
        <begin position="251"/>
        <end position="265"/>
    </location>
</feature>
<feature type="region of interest" description="Disordered" evidence="1">
    <location>
        <begin position="243"/>
        <end position="279"/>
    </location>
</feature>
<evidence type="ECO:0000256" key="1">
    <source>
        <dbReference type="SAM" id="MobiDB-lite"/>
    </source>
</evidence>
<organism evidence="2 3">
    <name type="scientific">Drouetiella hepatica Uher 2000/2452</name>
    <dbReference type="NCBI Taxonomy" id="904376"/>
    <lineage>
        <taxon>Bacteria</taxon>
        <taxon>Bacillati</taxon>
        <taxon>Cyanobacteriota</taxon>
        <taxon>Cyanophyceae</taxon>
        <taxon>Oculatellales</taxon>
        <taxon>Oculatellaceae</taxon>
        <taxon>Drouetiella</taxon>
    </lineage>
</organism>
<dbReference type="Pfam" id="PF04278">
    <property type="entry name" value="Tic22"/>
    <property type="match status" value="1"/>
</dbReference>
<feature type="compositionally biased region" description="Pro residues" evidence="1">
    <location>
        <begin position="266"/>
        <end position="279"/>
    </location>
</feature>
<dbReference type="PANTHER" id="PTHR33926">
    <property type="entry name" value="PROTEIN TIC 22, CHLOROPLASTIC"/>
    <property type="match status" value="1"/>
</dbReference>
<gene>
    <name evidence="2" type="ORF">KME15_09320</name>
</gene>
<comment type="caution">
    <text evidence="2">The sequence shown here is derived from an EMBL/GenBank/DDBJ whole genome shotgun (WGS) entry which is preliminary data.</text>
</comment>
<reference evidence="2" key="2">
    <citation type="journal article" date="2022" name="Microbiol. Resour. Announc.">
        <title>Metagenome Sequencing to Explore Phylogenomics of Terrestrial Cyanobacteria.</title>
        <authorList>
            <person name="Ward R.D."/>
            <person name="Stajich J.E."/>
            <person name="Johansen J.R."/>
            <person name="Huntemann M."/>
            <person name="Clum A."/>
            <person name="Foster B."/>
            <person name="Foster B."/>
            <person name="Roux S."/>
            <person name="Palaniappan K."/>
            <person name="Varghese N."/>
            <person name="Mukherjee S."/>
            <person name="Reddy T.B.K."/>
            <person name="Daum C."/>
            <person name="Copeland A."/>
            <person name="Chen I.A."/>
            <person name="Ivanova N.N."/>
            <person name="Kyrpides N.C."/>
            <person name="Shapiro N."/>
            <person name="Eloe-Fadrosh E.A."/>
            <person name="Pietrasiak N."/>
        </authorList>
    </citation>
    <scope>NUCLEOTIDE SEQUENCE</scope>
    <source>
        <strain evidence="2">UHER 2000/2452</strain>
    </source>
</reference>
<evidence type="ECO:0000313" key="2">
    <source>
        <dbReference type="EMBL" id="MBW4658863.1"/>
    </source>
</evidence>
<name>A0A951QCJ1_9CYAN</name>
<dbReference type="PANTHER" id="PTHR33926:SF4">
    <property type="entry name" value="PROTEIN TIC 22, CHLOROPLASTIC"/>
    <property type="match status" value="1"/>
</dbReference>
<evidence type="ECO:0008006" key="4">
    <source>
        <dbReference type="Google" id="ProtNLM"/>
    </source>
</evidence>
<dbReference type="GO" id="GO:0015031">
    <property type="term" value="P:protein transport"/>
    <property type="evidence" value="ECO:0007669"/>
    <property type="project" value="InterPro"/>
</dbReference>
<dbReference type="Gene3D" id="3.40.1350.100">
    <property type="match status" value="2"/>
</dbReference>
<reference evidence="2" key="1">
    <citation type="submission" date="2021-05" db="EMBL/GenBank/DDBJ databases">
        <authorList>
            <person name="Pietrasiak N."/>
            <person name="Ward R."/>
            <person name="Stajich J.E."/>
            <person name="Kurbessoian T."/>
        </authorList>
    </citation>
    <scope>NUCLEOTIDE SEQUENCE</scope>
    <source>
        <strain evidence="2">UHER 2000/2452</strain>
    </source>
</reference>
<sequence length="279" mass="30284">MNSLIRFGTTIGLVGSVLASSFFMDSPRALALPQEQVMQSLQTVPVFALMNSEGGILLATPSQGTDRTPVAGIFMDGQAAQNFLNGLKESNPQVAQGAQVVPISLAKVYQLSLEKKDEVQFVYIPVEQEVEAAKAVLQQSGQQNAQEFQGVPLFAARSSEPDGAYLTIQQGDRQIVPMYFGRQELQAVIDRLKEVQPDLAAKMKIQVINLEGFIETLQTSTNQDLTQIQLDPTDASIQFTRSFQQANPNFGQAAEGQQAPQGAAPSPRPQQTPQAQPRP</sequence>
<protein>
    <recommendedName>
        <fullName evidence="4">Tic22 family protein</fullName>
    </recommendedName>
</protein>
<accession>A0A951QCJ1</accession>
<dbReference type="Proteomes" id="UP000757435">
    <property type="component" value="Unassembled WGS sequence"/>
</dbReference>
<proteinExistence type="predicted"/>
<dbReference type="AlphaFoldDB" id="A0A951QCJ1"/>